<dbReference type="STRING" id="4540.A0A3L6T9K8"/>
<keyword evidence="4" id="KW-1185">Reference proteome</keyword>
<comment type="caution">
    <text evidence="3">The sequence shown here is derived from an EMBL/GenBank/DDBJ whole genome shotgun (WGS) entry which is preliminary data.</text>
</comment>
<dbReference type="SUPFAM" id="SSF48371">
    <property type="entry name" value="ARM repeat"/>
    <property type="match status" value="1"/>
</dbReference>
<organism evidence="3 4">
    <name type="scientific">Panicum miliaceum</name>
    <name type="common">Proso millet</name>
    <name type="synonym">Broomcorn millet</name>
    <dbReference type="NCBI Taxonomy" id="4540"/>
    <lineage>
        <taxon>Eukaryota</taxon>
        <taxon>Viridiplantae</taxon>
        <taxon>Streptophyta</taxon>
        <taxon>Embryophyta</taxon>
        <taxon>Tracheophyta</taxon>
        <taxon>Spermatophyta</taxon>
        <taxon>Magnoliopsida</taxon>
        <taxon>Liliopsida</taxon>
        <taxon>Poales</taxon>
        <taxon>Poaceae</taxon>
        <taxon>PACMAD clade</taxon>
        <taxon>Panicoideae</taxon>
        <taxon>Panicodae</taxon>
        <taxon>Paniceae</taxon>
        <taxon>Panicinae</taxon>
        <taxon>Panicum</taxon>
        <taxon>Panicum sect. Panicum</taxon>
    </lineage>
</organism>
<evidence type="ECO:0000313" key="4">
    <source>
        <dbReference type="Proteomes" id="UP000275267"/>
    </source>
</evidence>
<keyword evidence="2" id="KW-0812">Transmembrane</keyword>
<dbReference type="PANTHER" id="PTHR33115">
    <property type="entry name" value="ARM REPEAT SUPERFAMILY PROTEIN"/>
    <property type="match status" value="1"/>
</dbReference>
<dbReference type="AlphaFoldDB" id="A0A3L6T9K8"/>
<keyword evidence="2" id="KW-1133">Transmembrane helix</keyword>
<proteinExistence type="predicted"/>
<reference evidence="4" key="1">
    <citation type="journal article" date="2019" name="Nat. Commun.">
        <title>The genome of broomcorn millet.</title>
        <authorList>
            <person name="Zou C."/>
            <person name="Miki D."/>
            <person name="Li D."/>
            <person name="Tang Q."/>
            <person name="Xiao L."/>
            <person name="Rajput S."/>
            <person name="Deng P."/>
            <person name="Jia W."/>
            <person name="Huang R."/>
            <person name="Zhang M."/>
            <person name="Sun Y."/>
            <person name="Hu J."/>
            <person name="Fu X."/>
            <person name="Schnable P.S."/>
            <person name="Li F."/>
            <person name="Zhang H."/>
            <person name="Feng B."/>
            <person name="Zhu X."/>
            <person name="Liu R."/>
            <person name="Schnable J.C."/>
            <person name="Zhu J.-K."/>
            <person name="Zhang H."/>
        </authorList>
    </citation>
    <scope>NUCLEOTIDE SEQUENCE [LARGE SCALE GENOMIC DNA]</scope>
</reference>
<feature type="transmembrane region" description="Helical" evidence="2">
    <location>
        <begin position="56"/>
        <end position="78"/>
    </location>
</feature>
<keyword evidence="2" id="KW-0472">Membrane</keyword>
<protein>
    <submittedName>
        <fullName evidence="3">Uncharacterized protein</fullName>
    </submittedName>
</protein>
<dbReference type="OrthoDB" id="679747at2759"/>
<gene>
    <name evidence="3" type="ORF">C2845_PM03G23720</name>
</gene>
<sequence length="769" mass="86456">MVDIFNEEINKFNNNHAPLYLEEVNMLHCISRQKWIEVETAGQLKLLLGVVLWPKLILFVCFLWLAPFSPYVSVGLSVARLVQRDYGDAGGDIEKRAKVIAALDLFYALVLFQSLFALFWVCLTTIVEFVPPVAKKRCGSEKWVSKVGWMYYSETARKFKSDGELPDKWNLITYGVGLLQSVSGDDHHWGARVLDNLSDKDESVRQQLLPSRLAIQNLILMIGRRGAPDSIENRERAARIVAHLASELHITHFPGMLQSICSLLESCRQYSVPQVTCQSENPQQLLRDKKHQHMSLETSQQHQDDTHMVVAIKDQTDHDDEQVISSSSAGLAKKKRASLREWMNKYVERFRQRIKAFKERSRRRRRSVYEPRGPKELIYQGLLILEGLTQDELNCAEISKHKGLLSKITSPLRLSSHDFLSDVRGKKTVEMLSKSFTVVSRLLTGPEDGATRLRQELARTTEAVSNLMGILEIDSEGAQELHEQALEILAELAFDDSFTKPVSGESTCKLNKLLKTLRRIFLEEKDIHAVAAEPDREKATRLRGKAAEALARLLPVLTARDADFADILCKVLDEILSSKMGTTVDAATGAGASNSCALEKVGESQPPEEADRFQPPTQANKKQSDERKFMASMLSLAVVICNENVISKEHVPRATPENAALAKKHKEILELKDAALAKKLKEIVEVKHSTPECLRVVKLTCQVVIAMIHVKPSCIQHFNEHKFKEALTEALATMSEVDDCMLFAGDDREVIKPARSLASLVNEAQELLN</sequence>
<feature type="region of interest" description="Disordered" evidence="1">
    <location>
        <begin position="598"/>
        <end position="626"/>
    </location>
</feature>
<accession>A0A3L6T9K8</accession>
<dbReference type="PANTHER" id="PTHR33115:SF56">
    <property type="entry name" value="OS05G0239400 PROTEIN"/>
    <property type="match status" value="1"/>
</dbReference>
<evidence type="ECO:0000256" key="2">
    <source>
        <dbReference type="SAM" id="Phobius"/>
    </source>
</evidence>
<feature type="transmembrane region" description="Helical" evidence="2">
    <location>
        <begin position="99"/>
        <end position="121"/>
    </location>
</feature>
<evidence type="ECO:0000313" key="3">
    <source>
        <dbReference type="EMBL" id="RLN34889.1"/>
    </source>
</evidence>
<dbReference type="EMBL" id="PQIB02000002">
    <property type="protein sequence ID" value="RLN34889.1"/>
    <property type="molecule type" value="Genomic_DNA"/>
</dbReference>
<dbReference type="Proteomes" id="UP000275267">
    <property type="component" value="Unassembled WGS sequence"/>
</dbReference>
<evidence type="ECO:0000256" key="1">
    <source>
        <dbReference type="SAM" id="MobiDB-lite"/>
    </source>
</evidence>
<dbReference type="InterPro" id="IPR016024">
    <property type="entry name" value="ARM-type_fold"/>
</dbReference>
<name>A0A3L6T9K8_PANMI</name>